<evidence type="ECO:0000259" key="1">
    <source>
        <dbReference type="Pfam" id="PF12645"/>
    </source>
</evidence>
<gene>
    <name evidence="3" type="ORF">BSK47_20260</name>
    <name evidence="2" type="ORF">BSK52_03655</name>
</gene>
<evidence type="ECO:0000313" key="3">
    <source>
        <dbReference type="EMBL" id="OME16593.1"/>
    </source>
</evidence>
<dbReference type="EMBL" id="MPTO01000019">
    <property type="protein sequence ID" value="OME16593.1"/>
    <property type="molecule type" value="Genomic_DNA"/>
</dbReference>
<proteinExistence type="predicted"/>
<dbReference type="EMBL" id="MPTC01000002">
    <property type="protein sequence ID" value="OMD43516.1"/>
    <property type="molecule type" value="Genomic_DNA"/>
</dbReference>
<protein>
    <submittedName>
        <fullName evidence="2">DNA-directed RNA polymerase</fullName>
    </submittedName>
</protein>
<dbReference type="GO" id="GO:0000428">
    <property type="term" value="C:DNA-directed RNA polymerase complex"/>
    <property type="evidence" value="ECO:0007669"/>
    <property type="project" value="UniProtKB-KW"/>
</dbReference>
<keyword evidence="2" id="KW-0240">DNA-directed RNA polymerase</keyword>
<organism evidence="2 5">
    <name type="scientific">Paenibacillus odorifer</name>
    <dbReference type="NCBI Taxonomy" id="189426"/>
    <lineage>
        <taxon>Bacteria</taxon>
        <taxon>Bacillati</taxon>
        <taxon>Bacillota</taxon>
        <taxon>Bacilli</taxon>
        <taxon>Bacillales</taxon>
        <taxon>Paenibacillaceae</taxon>
        <taxon>Paenibacillus</taxon>
    </lineage>
</organism>
<evidence type="ECO:0000313" key="5">
    <source>
        <dbReference type="Proteomes" id="UP000187439"/>
    </source>
</evidence>
<dbReference type="InterPro" id="IPR024760">
    <property type="entry name" value="HTH_dom_conjug_TS-like"/>
</dbReference>
<dbReference type="RefSeq" id="WP_042130121.1">
    <property type="nucleotide sequence ID" value="NZ_MPTC01000002.1"/>
</dbReference>
<dbReference type="Pfam" id="PF12645">
    <property type="entry name" value="HTH_16"/>
    <property type="match status" value="1"/>
</dbReference>
<reference evidence="4 5" key="1">
    <citation type="submission" date="2016-10" db="EMBL/GenBank/DDBJ databases">
        <title>Paenibacillus species isolates.</title>
        <authorList>
            <person name="Beno S.M."/>
        </authorList>
    </citation>
    <scope>NUCLEOTIDE SEQUENCE [LARGE SCALE GENOMIC DNA]</scope>
    <source>
        <strain evidence="2 5">FSL H7-0710</strain>
        <strain evidence="3 4">FSL H7-0918</strain>
    </source>
</reference>
<dbReference type="Proteomes" id="UP000187323">
    <property type="component" value="Unassembled WGS sequence"/>
</dbReference>
<accession>A0A1R0Y8A4</accession>
<dbReference type="OrthoDB" id="1856222at2"/>
<dbReference type="SUPFAM" id="SSF88946">
    <property type="entry name" value="Sigma2 domain of RNA polymerase sigma factors"/>
    <property type="match status" value="1"/>
</dbReference>
<dbReference type="Proteomes" id="UP000187439">
    <property type="component" value="Unassembled WGS sequence"/>
</dbReference>
<dbReference type="GO" id="GO:0003700">
    <property type="term" value="F:DNA-binding transcription factor activity"/>
    <property type="evidence" value="ECO:0007669"/>
    <property type="project" value="InterPro"/>
</dbReference>
<dbReference type="AlphaFoldDB" id="A0A1R0Y8A4"/>
<keyword evidence="2" id="KW-0804">Transcription</keyword>
<evidence type="ECO:0000313" key="4">
    <source>
        <dbReference type="Proteomes" id="UP000187323"/>
    </source>
</evidence>
<dbReference type="GO" id="GO:0006352">
    <property type="term" value="P:DNA-templated transcription initiation"/>
    <property type="evidence" value="ECO:0007669"/>
    <property type="project" value="InterPro"/>
</dbReference>
<sequence>MQEIGTLIELAQSGNRDAEARLIFLYQPLINKFAKQNGHIDEDCRQHLTLEFILAVRRFNLNRYH</sequence>
<comment type="caution">
    <text evidence="2">The sequence shown here is derived from an EMBL/GenBank/DDBJ whole genome shotgun (WGS) entry which is preliminary data.</text>
</comment>
<evidence type="ECO:0000313" key="2">
    <source>
        <dbReference type="EMBL" id="OMD43516.1"/>
    </source>
</evidence>
<dbReference type="InterPro" id="IPR013325">
    <property type="entry name" value="RNA_pol_sigma_r2"/>
</dbReference>
<feature type="domain" description="Helix-turn-helix conjugative transposon-like" evidence="1">
    <location>
        <begin position="6"/>
        <end position="60"/>
    </location>
</feature>
<name>A0A1R0Y8A4_9BACL</name>